<reference evidence="1 2" key="1">
    <citation type="journal article" date="2021" name="MBio">
        <title>Poor Competitiveness of Bradyrhizobium in Pigeon Pea Root Colonization in Indian Soils.</title>
        <authorList>
            <person name="Chalasani D."/>
            <person name="Basu A."/>
            <person name="Pullabhotla S.V.S.R.N."/>
            <person name="Jorrin B."/>
            <person name="Neal A.L."/>
            <person name="Poole P.S."/>
            <person name="Podile A.R."/>
            <person name="Tkacz A."/>
        </authorList>
    </citation>
    <scope>NUCLEOTIDE SEQUENCE [LARGE SCALE GENOMIC DNA]</scope>
    <source>
        <strain evidence="1 2">HU56</strain>
    </source>
</reference>
<keyword evidence="2" id="KW-1185">Reference proteome</keyword>
<dbReference type="Proteomes" id="UP000717752">
    <property type="component" value="Unassembled WGS sequence"/>
</dbReference>
<comment type="caution">
    <text evidence="1">The sequence shown here is derived from an EMBL/GenBank/DDBJ whole genome shotgun (WGS) entry which is preliminary data.</text>
</comment>
<organism evidence="1 2">
    <name type="scientific">Rhizobium mesosinicum</name>
    <dbReference type="NCBI Taxonomy" id="335017"/>
    <lineage>
        <taxon>Bacteria</taxon>
        <taxon>Pseudomonadati</taxon>
        <taxon>Pseudomonadota</taxon>
        <taxon>Alphaproteobacteria</taxon>
        <taxon>Hyphomicrobiales</taxon>
        <taxon>Rhizobiaceae</taxon>
        <taxon>Rhizobium/Agrobacterium group</taxon>
        <taxon>Rhizobium</taxon>
    </lineage>
</organism>
<dbReference type="EMBL" id="JAEUAK010000004">
    <property type="protein sequence ID" value="MBW9053440.1"/>
    <property type="molecule type" value="Genomic_DNA"/>
</dbReference>
<evidence type="ECO:0000313" key="2">
    <source>
        <dbReference type="Proteomes" id="UP000717752"/>
    </source>
</evidence>
<evidence type="ECO:0000313" key="1">
    <source>
        <dbReference type="EMBL" id="MBW9053440.1"/>
    </source>
</evidence>
<protein>
    <submittedName>
        <fullName evidence="1">Uncharacterized protein</fullName>
    </submittedName>
</protein>
<accession>A0ABS7GVP2</accession>
<name>A0ABS7GVP2_9HYPH</name>
<dbReference type="RefSeq" id="WP_220334803.1">
    <property type="nucleotide sequence ID" value="NZ_JAEUAK010000004.1"/>
</dbReference>
<proteinExistence type="predicted"/>
<sequence>MTITAVRRLRMQFFVYCLPPRRLNRTLGWRQLVAAKVLVDHRQFGVQIIVGHDNAIDICKAELFAGCETMRAEWPVAAAMSVVNAGANFSSLLAVALVGRLFDKEINGGLWQWSSD</sequence>
<gene>
    <name evidence="1" type="ORF">JNB85_13580</name>
</gene>